<accession>A0A0U4D8H4</accession>
<dbReference type="GO" id="GO:0009229">
    <property type="term" value="P:thiamine diphosphate biosynthetic process"/>
    <property type="evidence" value="ECO:0007669"/>
    <property type="project" value="UniProtKB-UniRule"/>
</dbReference>
<comment type="cofactor">
    <cofactor evidence="10">
        <name>Mg(2+)</name>
        <dbReference type="ChEBI" id="CHEBI:18420"/>
    </cofactor>
    <text evidence="10">Binds 1 Mg(2+) ion per subunit.</text>
</comment>
<evidence type="ECO:0000259" key="11">
    <source>
        <dbReference type="Pfam" id="PF02581"/>
    </source>
</evidence>
<evidence type="ECO:0000256" key="1">
    <source>
        <dbReference type="ARBA" id="ARBA00003814"/>
    </source>
</evidence>
<feature type="binding site" evidence="10">
    <location>
        <position position="104"/>
    </location>
    <ligand>
        <name>4-amino-2-methyl-5-(diphosphooxymethyl)pyrimidine</name>
        <dbReference type="ChEBI" id="CHEBI:57841"/>
    </ligand>
</feature>
<comment type="similarity">
    <text evidence="10">Belongs to the thiamine-phosphate synthase family.</text>
</comment>
<dbReference type="GO" id="GO:0005737">
    <property type="term" value="C:cytoplasm"/>
    <property type="evidence" value="ECO:0007669"/>
    <property type="project" value="TreeGrafter"/>
</dbReference>
<keyword evidence="13" id="KW-1185">Reference proteome</keyword>
<feature type="domain" description="Thiamine phosphate synthase/TenI" evidence="11">
    <location>
        <begin position="9"/>
        <end position="187"/>
    </location>
</feature>
<comment type="function">
    <text evidence="1 10">Condenses 4-methyl-5-(beta-hydroxyethyl)thiazole monophosphate (THZ-P) and 2-methyl-4-amino-5-hydroxymethyl pyrimidine pyrophosphate (HMP-PP) to form thiamine monophosphate (TMP).</text>
</comment>
<protein>
    <recommendedName>
        <fullName evidence="10">Thiamine-phosphate synthase</fullName>
        <shortName evidence="10">TP synthase</shortName>
        <shortName evidence="10">TPS</shortName>
        <ecNumber evidence="10">2.5.1.3</ecNumber>
    </recommendedName>
    <alternativeName>
        <fullName evidence="10">Thiamine-phosphate pyrophosphorylase</fullName>
        <shortName evidence="10">TMP pyrophosphorylase</shortName>
        <shortName evidence="10">TMP-PPase</shortName>
    </alternativeName>
</protein>
<evidence type="ECO:0000256" key="2">
    <source>
        <dbReference type="ARBA" id="ARBA00005165"/>
    </source>
</evidence>
<keyword evidence="3 10" id="KW-0808">Transferase</keyword>
<evidence type="ECO:0000256" key="7">
    <source>
        <dbReference type="ARBA" id="ARBA00047334"/>
    </source>
</evidence>
<reference evidence="12 13" key="1">
    <citation type="journal article" date="1991" name="Int. J. Syst. Bacteriol.">
        <title>Description of the erythromycin-producing bacterium Arthrobacter sp. strain NRRL B-3381 as Aeromicrobium erythreum gen. nov., sp. nov.</title>
        <authorList>
            <person name="Miller E.S."/>
            <person name="Woese C.R."/>
            <person name="Brenner S."/>
        </authorList>
    </citation>
    <scope>NUCLEOTIDE SEQUENCE [LARGE SCALE GENOMIC DNA]</scope>
    <source>
        <strain evidence="12 13">AR18</strain>
    </source>
</reference>
<dbReference type="SUPFAM" id="SSF51391">
    <property type="entry name" value="Thiamin phosphate synthase"/>
    <property type="match status" value="1"/>
</dbReference>
<dbReference type="GO" id="GO:0009228">
    <property type="term" value="P:thiamine biosynthetic process"/>
    <property type="evidence" value="ECO:0007669"/>
    <property type="project" value="UniProtKB-KW"/>
</dbReference>
<evidence type="ECO:0000313" key="13">
    <source>
        <dbReference type="Proteomes" id="UP000067689"/>
    </source>
</evidence>
<feature type="binding site" evidence="10">
    <location>
        <position position="69"/>
    </location>
    <ligand>
        <name>4-amino-2-methyl-5-(diphosphooxymethyl)pyrimidine</name>
        <dbReference type="ChEBI" id="CHEBI:57841"/>
    </ligand>
</feature>
<feature type="binding site" evidence="10">
    <location>
        <position position="134"/>
    </location>
    <ligand>
        <name>4-amino-2-methyl-5-(diphosphooxymethyl)pyrimidine</name>
        <dbReference type="ChEBI" id="CHEBI:57841"/>
    </ligand>
</feature>
<feature type="binding site" evidence="10">
    <location>
        <position position="70"/>
    </location>
    <ligand>
        <name>Mg(2+)</name>
        <dbReference type="ChEBI" id="CHEBI:18420"/>
    </ligand>
</feature>
<dbReference type="InterPro" id="IPR036206">
    <property type="entry name" value="ThiamineP_synth_sf"/>
</dbReference>
<comment type="catalytic activity">
    <reaction evidence="8 10">
        <text>2-(2-carboxy-4-methylthiazol-5-yl)ethyl phosphate + 4-amino-2-methyl-5-(diphosphooxymethyl)pyrimidine + 2 H(+) = thiamine phosphate + CO2 + diphosphate</text>
        <dbReference type="Rhea" id="RHEA:47848"/>
        <dbReference type="ChEBI" id="CHEBI:15378"/>
        <dbReference type="ChEBI" id="CHEBI:16526"/>
        <dbReference type="ChEBI" id="CHEBI:33019"/>
        <dbReference type="ChEBI" id="CHEBI:37575"/>
        <dbReference type="ChEBI" id="CHEBI:57841"/>
        <dbReference type="ChEBI" id="CHEBI:62890"/>
        <dbReference type="EC" id="2.5.1.3"/>
    </reaction>
</comment>
<dbReference type="InterPro" id="IPR034291">
    <property type="entry name" value="TMP_synthase"/>
</dbReference>
<keyword evidence="4 10" id="KW-0479">Metal-binding</keyword>
<dbReference type="PANTHER" id="PTHR20857:SF15">
    <property type="entry name" value="THIAMINE-PHOSPHATE SYNTHASE"/>
    <property type="match status" value="1"/>
</dbReference>
<dbReference type="UniPathway" id="UPA00060">
    <property type="reaction ID" value="UER00141"/>
</dbReference>
<dbReference type="Pfam" id="PF02581">
    <property type="entry name" value="TMP-TENI"/>
    <property type="match status" value="1"/>
</dbReference>
<dbReference type="GO" id="GO:0004789">
    <property type="term" value="F:thiamine-phosphate diphosphorylase activity"/>
    <property type="evidence" value="ECO:0007669"/>
    <property type="project" value="UniProtKB-UniRule"/>
</dbReference>
<keyword evidence="6 10" id="KW-0784">Thiamine biosynthesis</keyword>
<dbReference type="RefSeq" id="WP_067856465.1">
    <property type="nucleotide sequence ID" value="NZ_CP011502.1"/>
</dbReference>
<dbReference type="PATRIC" id="fig|2041.4.peg.1482"/>
<comment type="catalytic activity">
    <reaction evidence="7 10">
        <text>4-methyl-5-(2-phosphooxyethyl)-thiazole + 4-amino-2-methyl-5-(diphosphooxymethyl)pyrimidine + H(+) = thiamine phosphate + diphosphate</text>
        <dbReference type="Rhea" id="RHEA:22328"/>
        <dbReference type="ChEBI" id="CHEBI:15378"/>
        <dbReference type="ChEBI" id="CHEBI:33019"/>
        <dbReference type="ChEBI" id="CHEBI:37575"/>
        <dbReference type="ChEBI" id="CHEBI:57841"/>
        <dbReference type="ChEBI" id="CHEBI:58296"/>
        <dbReference type="EC" id="2.5.1.3"/>
    </reaction>
</comment>
<evidence type="ECO:0000256" key="8">
    <source>
        <dbReference type="ARBA" id="ARBA00047851"/>
    </source>
</evidence>
<name>A0A0U4D8H4_9ACTN</name>
<dbReference type="AlphaFoldDB" id="A0A0U4D8H4"/>
<dbReference type="EMBL" id="CP011502">
    <property type="protein sequence ID" value="ALX04466.1"/>
    <property type="molecule type" value="Genomic_DNA"/>
</dbReference>
<dbReference type="KEGG" id="aer:AERYTH_07060"/>
<comment type="catalytic activity">
    <reaction evidence="9 10">
        <text>2-[(2R,5Z)-2-carboxy-4-methylthiazol-5(2H)-ylidene]ethyl phosphate + 4-amino-2-methyl-5-(diphosphooxymethyl)pyrimidine + 2 H(+) = thiamine phosphate + CO2 + diphosphate</text>
        <dbReference type="Rhea" id="RHEA:47844"/>
        <dbReference type="ChEBI" id="CHEBI:15378"/>
        <dbReference type="ChEBI" id="CHEBI:16526"/>
        <dbReference type="ChEBI" id="CHEBI:33019"/>
        <dbReference type="ChEBI" id="CHEBI:37575"/>
        <dbReference type="ChEBI" id="CHEBI:57841"/>
        <dbReference type="ChEBI" id="CHEBI:62899"/>
        <dbReference type="EC" id="2.5.1.3"/>
    </reaction>
</comment>
<dbReference type="OrthoDB" id="3243336at2"/>
<feature type="binding site" evidence="10">
    <location>
        <position position="164"/>
    </location>
    <ligand>
        <name>2-[(2R,5Z)-2-carboxy-4-methylthiazol-5(2H)-ylidene]ethyl phosphate</name>
        <dbReference type="ChEBI" id="CHEBI:62899"/>
    </ligand>
</feature>
<evidence type="ECO:0000256" key="5">
    <source>
        <dbReference type="ARBA" id="ARBA00022842"/>
    </source>
</evidence>
<keyword evidence="5 10" id="KW-0460">Magnesium</keyword>
<dbReference type="PANTHER" id="PTHR20857">
    <property type="entry name" value="THIAMINE-PHOSPHATE PYROPHOSPHORYLASE"/>
    <property type="match status" value="1"/>
</dbReference>
<dbReference type="GO" id="GO:0000287">
    <property type="term" value="F:magnesium ion binding"/>
    <property type="evidence" value="ECO:0007669"/>
    <property type="project" value="UniProtKB-UniRule"/>
</dbReference>
<evidence type="ECO:0000256" key="3">
    <source>
        <dbReference type="ARBA" id="ARBA00022679"/>
    </source>
</evidence>
<gene>
    <name evidence="10" type="primary">thiE</name>
    <name evidence="12" type="ORF">AERYTH_07060</name>
</gene>
<dbReference type="EC" id="2.5.1.3" evidence="10"/>
<dbReference type="Gene3D" id="3.20.20.70">
    <property type="entry name" value="Aldolase class I"/>
    <property type="match status" value="1"/>
</dbReference>
<dbReference type="InterPro" id="IPR022998">
    <property type="entry name" value="ThiamineP_synth_TenI"/>
</dbReference>
<dbReference type="CDD" id="cd00564">
    <property type="entry name" value="TMP_TenI"/>
    <property type="match status" value="1"/>
</dbReference>
<feature type="binding site" evidence="10">
    <location>
        <position position="85"/>
    </location>
    <ligand>
        <name>Mg(2+)</name>
        <dbReference type="ChEBI" id="CHEBI:18420"/>
    </ligand>
</feature>
<comment type="caution">
    <text evidence="10">Lacks conserved residue(s) required for the propagation of feature annotation.</text>
</comment>
<feature type="binding site" evidence="10">
    <location>
        <begin position="37"/>
        <end position="41"/>
    </location>
    <ligand>
        <name>4-amino-2-methyl-5-(diphosphooxymethyl)pyrimidine</name>
        <dbReference type="ChEBI" id="CHEBI:57841"/>
    </ligand>
</feature>
<proteinExistence type="inferred from homology"/>
<comment type="pathway">
    <text evidence="2 10">Cofactor biosynthesis; thiamine diphosphate biosynthesis; thiamine phosphate from 4-amino-2-methyl-5-diphosphomethylpyrimidine and 4-methyl-5-(2-phosphoethyl)-thiazole: step 1/1.</text>
</comment>
<dbReference type="InterPro" id="IPR013785">
    <property type="entry name" value="Aldolase_TIM"/>
</dbReference>
<evidence type="ECO:0000256" key="6">
    <source>
        <dbReference type="ARBA" id="ARBA00022977"/>
    </source>
</evidence>
<dbReference type="Proteomes" id="UP000067689">
    <property type="component" value="Chromosome"/>
</dbReference>
<evidence type="ECO:0000256" key="10">
    <source>
        <dbReference type="HAMAP-Rule" id="MF_00097"/>
    </source>
</evidence>
<dbReference type="STRING" id="2041.AERYTH_07060"/>
<evidence type="ECO:0000256" key="4">
    <source>
        <dbReference type="ARBA" id="ARBA00022723"/>
    </source>
</evidence>
<sequence length="217" mass="21860">MSGVPDLRLYLVTDPSFGADLRRVVVPAVEGGVTCVQVRDKQATPAEVEAQVKLLRDALVGSGVPVLANDHVVPGADGVHGGRADAHPTVLRSAAGPDAVVGWSVDTLAQLDDASALAACTYLAVSPVHDTPTKHDTAPAFGLAGVASVTARVGGRLPVVGIGGLDETTAGPAVRAGLDGVAVVRAVGADPDPRAAAARLRRVVDVALAARREDVSA</sequence>
<organism evidence="12 13">
    <name type="scientific">Aeromicrobium erythreum</name>
    <dbReference type="NCBI Taxonomy" id="2041"/>
    <lineage>
        <taxon>Bacteria</taxon>
        <taxon>Bacillati</taxon>
        <taxon>Actinomycetota</taxon>
        <taxon>Actinomycetes</taxon>
        <taxon>Propionibacteriales</taxon>
        <taxon>Nocardioidaceae</taxon>
        <taxon>Aeromicrobium</taxon>
    </lineage>
</organism>
<evidence type="ECO:0000313" key="12">
    <source>
        <dbReference type="EMBL" id="ALX04466.1"/>
    </source>
</evidence>
<dbReference type="HAMAP" id="MF_00097">
    <property type="entry name" value="TMP_synthase"/>
    <property type="match status" value="1"/>
</dbReference>
<feature type="binding site" evidence="10">
    <location>
        <begin position="131"/>
        <end position="133"/>
    </location>
    <ligand>
        <name>2-[(2R,5Z)-2-carboxy-4-methylthiazol-5(2H)-ylidene]ethyl phosphate</name>
        <dbReference type="ChEBI" id="CHEBI:62899"/>
    </ligand>
</feature>
<evidence type="ECO:0000256" key="9">
    <source>
        <dbReference type="ARBA" id="ARBA00047883"/>
    </source>
</evidence>